<accession>A0A6I6MP55</accession>
<keyword evidence="1" id="KW-0812">Transmembrane</keyword>
<dbReference type="KEGG" id="tsv:DSM104635_03349"/>
<organism evidence="2 3">
    <name type="scientific">Terricaulis silvestris</name>
    <dbReference type="NCBI Taxonomy" id="2686094"/>
    <lineage>
        <taxon>Bacteria</taxon>
        <taxon>Pseudomonadati</taxon>
        <taxon>Pseudomonadota</taxon>
        <taxon>Alphaproteobacteria</taxon>
        <taxon>Caulobacterales</taxon>
        <taxon>Caulobacteraceae</taxon>
        <taxon>Terricaulis</taxon>
    </lineage>
</organism>
<name>A0A6I6MP55_9CAUL</name>
<evidence type="ECO:0000256" key="1">
    <source>
        <dbReference type="SAM" id="Phobius"/>
    </source>
</evidence>
<reference evidence="3" key="1">
    <citation type="submission" date="2019-12" db="EMBL/GenBank/DDBJ databases">
        <title>Complete genome of Terracaulis silvestris 0127_4.</title>
        <authorList>
            <person name="Vieira S."/>
            <person name="Riedel T."/>
            <person name="Sproer C."/>
            <person name="Pascual J."/>
            <person name="Boedeker C."/>
            <person name="Overmann J."/>
        </authorList>
    </citation>
    <scope>NUCLEOTIDE SEQUENCE [LARGE SCALE GENOMIC DNA]</scope>
    <source>
        <strain evidence="3">0127_4</strain>
    </source>
</reference>
<dbReference type="Proteomes" id="UP000431269">
    <property type="component" value="Chromosome"/>
</dbReference>
<gene>
    <name evidence="2" type="ORF">DSM104635_03349</name>
</gene>
<dbReference type="AlphaFoldDB" id="A0A6I6MP55"/>
<dbReference type="EMBL" id="CP047045">
    <property type="protein sequence ID" value="QGZ96489.1"/>
    <property type="molecule type" value="Genomic_DNA"/>
</dbReference>
<keyword evidence="1" id="KW-1133">Transmembrane helix</keyword>
<protein>
    <submittedName>
        <fullName evidence="2">Uncharacterized protein</fullName>
    </submittedName>
</protein>
<keyword evidence="3" id="KW-1185">Reference proteome</keyword>
<evidence type="ECO:0000313" key="3">
    <source>
        <dbReference type="Proteomes" id="UP000431269"/>
    </source>
</evidence>
<dbReference type="RefSeq" id="WP_267129044.1">
    <property type="nucleotide sequence ID" value="NZ_CP047045.1"/>
</dbReference>
<evidence type="ECO:0000313" key="2">
    <source>
        <dbReference type="EMBL" id="QGZ96489.1"/>
    </source>
</evidence>
<sequence>MYLHFLEEGSKASIKAASVAVAAVLFLIIALPILALGAAVVA</sequence>
<feature type="transmembrane region" description="Helical" evidence="1">
    <location>
        <begin position="20"/>
        <end position="41"/>
    </location>
</feature>
<proteinExistence type="predicted"/>
<keyword evidence="1" id="KW-0472">Membrane</keyword>